<evidence type="ECO:0008006" key="3">
    <source>
        <dbReference type="Google" id="ProtNLM"/>
    </source>
</evidence>
<name>A0A0H4J3U8_9PROT</name>
<dbReference type="SUPFAM" id="SSF48452">
    <property type="entry name" value="TPR-like"/>
    <property type="match status" value="1"/>
</dbReference>
<evidence type="ECO:0000313" key="2">
    <source>
        <dbReference type="Proteomes" id="UP000066549"/>
    </source>
</evidence>
<protein>
    <recommendedName>
        <fullName evidence="3">Tetratricopeptide repeat protein</fullName>
    </recommendedName>
</protein>
<sequence>MNRQFTLIIFINLLFISNIYAYNLQNNCEKAIQGNNLKAAADEAIKLTKDNAFDGEFCLGKVLVNENKLDDGIEQFEKSEKLAQHPADQMLAIMFKGLAYKEKNDINQAFTVFNNGYETAKLGNSKFVQFERRFLIQMGKIQETQEKHEDAYESFAKSLKASSNDDERAESYDRLARSAAHQKYYDRAREYSLKGSVMYMKTGYLGEYAELTLLKAEYEVLDDAYDLAMNTLEELEKLCIDAGGDYYLAKTYIQLHKLSKEDKDVYLAKATEVANRIGAKDLLNDI</sequence>
<proteinExistence type="predicted"/>
<dbReference type="Proteomes" id="UP000066549">
    <property type="component" value="Chromosome"/>
</dbReference>
<dbReference type="InterPro" id="IPR011990">
    <property type="entry name" value="TPR-like_helical_dom_sf"/>
</dbReference>
<dbReference type="Gene3D" id="1.25.40.10">
    <property type="entry name" value="Tetratricopeptide repeat domain"/>
    <property type="match status" value="1"/>
</dbReference>
<dbReference type="EMBL" id="CP011002">
    <property type="protein sequence ID" value="AKO66418.1"/>
    <property type="molecule type" value="Genomic_DNA"/>
</dbReference>
<keyword evidence="2" id="KW-1185">Reference proteome</keyword>
<dbReference type="AlphaFoldDB" id="A0A0H4J3U8"/>
<reference evidence="1 2" key="1">
    <citation type="submission" date="2015-03" db="EMBL/GenBank/DDBJ databases">
        <title>Comparative analysis of the OM43 clade including a novel species from Red Sea uncovers genomic and metabolic diversity among marine methylotrophs.</title>
        <authorList>
            <person name="Jimenez-Infante F."/>
            <person name="Ngugi D.K."/>
            <person name="Vinu M."/>
            <person name="Alam I."/>
            <person name="Kamau A."/>
            <person name="Blom J."/>
            <person name="Bajic V.B."/>
            <person name="Stingl U."/>
        </authorList>
    </citation>
    <scope>NUCLEOTIDE SEQUENCE [LARGE SCALE GENOMIC DNA]</scope>
    <source>
        <strain evidence="1 2">MBRSH7</strain>
    </source>
</reference>
<evidence type="ECO:0000313" key="1">
    <source>
        <dbReference type="EMBL" id="AKO66418.1"/>
    </source>
</evidence>
<accession>A0A0H4J3U8</accession>
<gene>
    <name evidence="1" type="ORF">VI33_07190</name>
</gene>
<organism evidence="1 2">
    <name type="scientific">Methylophilales bacterium MBRS-H7</name>
    <dbReference type="NCBI Taxonomy" id="1623450"/>
    <lineage>
        <taxon>Bacteria</taxon>
        <taxon>Pseudomonadati</taxon>
        <taxon>Pseudomonadota</taxon>
        <taxon>Betaproteobacteria</taxon>
        <taxon>Nitrosomonadales</taxon>
        <taxon>OM43 clade</taxon>
    </lineage>
</organism>